<keyword evidence="1" id="KW-0175">Coiled coil</keyword>
<dbReference type="AlphaFoldDB" id="A0A835M7L9"/>
<gene>
    <name evidence="2" type="ORF">IFM89_030297</name>
</gene>
<feature type="coiled-coil region" evidence="1">
    <location>
        <begin position="69"/>
        <end position="96"/>
    </location>
</feature>
<protein>
    <submittedName>
        <fullName evidence="2">Uncharacterized protein</fullName>
    </submittedName>
</protein>
<dbReference type="EMBL" id="JADFTS010000002">
    <property type="protein sequence ID" value="KAF9622255.1"/>
    <property type="molecule type" value="Genomic_DNA"/>
</dbReference>
<evidence type="ECO:0000313" key="2">
    <source>
        <dbReference type="EMBL" id="KAF9622255.1"/>
    </source>
</evidence>
<dbReference type="PANTHER" id="PTHR33070:SF120">
    <property type="entry name" value="EXPRESSED PROTEIN"/>
    <property type="match status" value="1"/>
</dbReference>
<evidence type="ECO:0000256" key="1">
    <source>
        <dbReference type="SAM" id="Coils"/>
    </source>
</evidence>
<dbReference type="Proteomes" id="UP000631114">
    <property type="component" value="Unassembled WGS sequence"/>
</dbReference>
<dbReference type="InterPro" id="IPR004320">
    <property type="entry name" value="BPS1_pln"/>
</dbReference>
<dbReference type="OrthoDB" id="1701699at2759"/>
<evidence type="ECO:0000313" key="3">
    <source>
        <dbReference type="Proteomes" id="UP000631114"/>
    </source>
</evidence>
<dbReference type="GO" id="GO:0048364">
    <property type="term" value="P:root development"/>
    <property type="evidence" value="ECO:0007669"/>
    <property type="project" value="InterPro"/>
</dbReference>
<dbReference type="Pfam" id="PF03087">
    <property type="entry name" value="BPS1"/>
    <property type="match status" value="1"/>
</dbReference>
<keyword evidence="3" id="KW-1185">Reference proteome</keyword>
<proteinExistence type="predicted"/>
<name>A0A835M7L9_9MAGN</name>
<comment type="caution">
    <text evidence="2">The sequence shown here is derived from an EMBL/GenBank/DDBJ whole genome shotgun (WGS) entry which is preliminary data.</text>
</comment>
<sequence>MFKSLLSSTPFSRTQPKRNGWSLVSKLMHTKLVECQVEEADIFKLEKLDVALFTLISKKLSKGIKVKNVENVQKQLRAMELSIQGLEDKLEKIYKSLIKTRVSLLNILSH</sequence>
<dbReference type="PANTHER" id="PTHR33070">
    <property type="entry name" value="OS06G0725500 PROTEIN"/>
    <property type="match status" value="1"/>
</dbReference>
<dbReference type="GO" id="GO:0048367">
    <property type="term" value="P:shoot system development"/>
    <property type="evidence" value="ECO:0007669"/>
    <property type="project" value="InterPro"/>
</dbReference>
<reference evidence="2 3" key="1">
    <citation type="submission" date="2020-10" db="EMBL/GenBank/DDBJ databases">
        <title>The Coptis chinensis genome and diversification of protoberbering-type alkaloids.</title>
        <authorList>
            <person name="Wang B."/>
            <person name="Shu S."/>
            <person name="Song C."/>
            <person name="Liu Y."/>
        </authorList>
    </citation>
    <scope>NUCLEOTIDE SEQUENCE [LARGE SCALE GENOMIC DNA]</scope>
    <source>
        <strain evidence="2">HL-2020</strain>
        <tissue evidence="2">Leaf</tissue>
    </source>
</reference>
<organism evidence="2 3">
    <name type="scientific">Coptis chinensis</name>
    <dbReference type="NCBI Taxonomy" id="261450"/>
    <lineage>
        <taxon>Eukaryota</taxon>
        <taxon>Viridiplantae</taxon>
        <taxon>Streptophyta</taxon>
        <taxon>Embryophyta</taxon>
        <taxon>Tracheophyta</taxon>
        <taxon>Spermatophyta</taxon>
        <taxon>Magnoliopsida</taxon>
        <taxon>Ranunculales</taxon>
        <taxon>Ranunculaceae</taxon>
        <taxon>Coptidoideae</taxon>
        <taxon>Coptis</taxon>
    </lineage>
</organism>
<accession>A0A835M7L9</accession>